<evidence type="ECO:0000256" key="2">
    <source>
        <dbReference type="ARBA" id="ARBA00022695"/>
    </source>
</evidence>
<keyword evidence="4" id="KW-0067">ATP-binding</keyword>
<evidence type="ECO:0000256" key="4">
    <source>
        <dbReference type="ARBA" id="ARBA00022840"/>
    </source>
</evidence>
<dbReference type="SUPFAM" id="SSF140931">
    <property type="entry name" value="Fic-like"/>
    <property type="match status" value="1"/>
</dbReference>
<dbReference type="InterPro" id="IPR036597">
    <property type="entry name" value="Fido-like_dom_sf"/>
</dbReference>
<dbReference type="GeneID" id="41322220"/>
<dbReference type="AlphaFoldDB" id="A0A3G3IIJ5"/>
<dbReference type="GO" id="GO:0051302">
    <property type="term" value="P:regulation of cell division"/>
    <property type="evidence" value="ECO:0007669"/>
    <property type="project" value="TreeGrafter"/>
</dbReference>
<evidence type="ECO:0000259" key="5">
    <source>
        <dbReference type="PROSITE" id="PS51459"/>
    </source>
</evidence>
<dbReference type="PANTHER" id="PTHR39560:SF1">
    <property type="entry name" value="PROTEIN ADENYLYLTRANSFERASE FIC-RELATED"/>
    <property type="match status" value="1"/>
</dbReference>
<keyword evidence="3" id="KW-0547">Nucleotide-binding</keyword>
<evidence type="ECO:0000256" key="1">
    <source>
        <dbReference type="ARBA" id="ARBA00022679"/>
    </source>
</evidence>
<reference evidence="6 7" key="1">
    <citation type="submission" date="2016-10" db="EMBL/GenBank/DDBJ databases">
        <title>Complete genome of the TMA-utilizing, human hosted archaeon Methanomethylophilus alvus Gen. nov, sp. nov., strain Mx-05, derived from a pure culture.</title>
        <authorList>
            <person name="Brugere J.-F."/>
            <person name="Ben Hania W."/>
            <person name="Chaudhary P.P."/>
            <person name="Gaci N."/>
            <person name="Borrel G."/>
            <person name="Cao Van Tuat L."/>
            <person name="Fardeau M.-L."/>
            <person name="Harris H.M.B."/>
            <person name="O'Toole P.W."/>
            <person name="Ollivier B."/>
        </authorList>
    </citation>
    <scope>NUCLEOTIDE SEQUENCE [LARGE SCALE GENOMIC DNA]</scope>
    <source>
        <strain evidence="6 7">Mx-05</strain>
    </source>
</reference>
<feature type="domain" description="Fido" evidence="5">
    <location>
        <begin position="59"/>
        <end position="197"/>
    </location>
</feature>
<gene>
    <name evidence="6" type="ORF">BKD89_07110</name>
</gene>
<dbReference type="EMBL" id="CP017686">
    <property type="protein sequence ID" value="AYQ55559.1"/>
    <property type="molecule type" value="Genomic_DNA"/>
</dbReference>
<accession>A0A3G3IIJ5</accession>
<keyword evidence="2" id="KW-0548">Nucleotidyltransferase</keyword>
<sequence length="205" mass="23687">MARLDYTYIDAGKYCYPGTSVPVNRSGAKDMDSLKTVVSEELAKKQAELAEIGGLGGNYKLGHFQAFHRFLFENVFDWAGQVRTVDISDPRFVKADGIADEAQMVFLRLENEDYFHGLEQEDVAERISYYTREIDRLHPFGYGTKETLFVYFKQILGRLRYKVDYEAVSEEAWEEARAAGMDDDLSKYEEIYKAIITKIPREKKK</sequence>
<dbReference type="GO" id="GO:0016779">
    <property type="term" value="F:nucleotidyltransferase activity"/>
    <property type="evidence" value="ECO:0007669"/>
    <property type="project" value="UniProtKB-KW"/>
</dbReference>
<name>A0A3G3IIJ5_9ARCH</name>
<evidence type="ECO:0000256" key="3">
    <source>
        <dbReference type="ARBA" id="ARBA00022741"/>
    </source>
</evidence>
<dbReference type="GO" id="GO:0005524">
    <property type="term" value="F:ATP binding"/>
    <property type="evidence" value="ECO:0007669"/>
    <property type="project" value="UniProtKB-KW"/>
</dbReference>
<proteinExistence type="predicted"/>
<protein>
    <recommendedName>
        <fullName evidence="5">Fido domain-containing protein</fullName>
    </recommendedName>
</protein>
<evidence type="ECO:0000313" key="6">
    <source>
        <dbReference type="EMBL" id="AYQ55559.1"/>
    </source>
</evidence>
<dbReference type="PANTHER" id="PTHR39560">
    <property type="entry name" value="PROTEIN ADENYLYLTRANSFERASE FIC-RELATED"/>
    <property type="match status" value="1"/>
</dbReference>
<dbReference type="RefSeq" id="WP_015505334.1">
    <property type="nucleotide sequence ID" value="NZ_CAYARL010000004.1"/>
</dbReference>
<dbReference type="Pfam" id="PF02661">
    <property type="entry name" value="Fic"/>
    <property type="match status" value="1"/>
</dbReference>
<keyword evidence="1" id="KW-0808">Transferase</keyword>
<dbReference type="InterPro" id="IPR003812">
    <property type="entry name" value="Fido"/>
</dbReference>
<evidence type="ECO:0000313" key="7">
    <source>
        <dbReference type="Proteomes" id="UP000273278"/>
    </source>
</evidence>
<organism evidence="6 7">
    <name type="scientific">Methanomethylophilus alvi</name>
    <dbReference type="NCBI Taxonomy" id="1291540"/>
    <lineage>
        <taxon>Archaea</taxon>
        <taxon>Methanobacteriati</taxon>
        <taxon>Thermoplasmatota</taxon>
        <taxon>Thermoplasmata</taxon>
        <taxon>Methanomassiliicoccales</taxon>
        <taxon>Methanomethylophilaceae</taxon>
        <taxon>Methanomethylophilus</taxon>
    </lineage>
</organism>
<dbReference type="PROSITE" id="PS51459">
    <property type="entry name" value="FIDO"/>
    <property type="match status" value="1"/>
</dbReference>
<dbReference type="Proteomes" id="UP000273278">
    <property type="component" value="Chromosome"/>
</dbReference>
<dbReference type="Gene3D" id="1.10.3290.10">
    <property type="entry name" value="Fido-like domain"/>
    <property type="match status" value="1"/>
</dbReference>